<dbReference type="PROSITE" id="PS00676">
    <property type="entry name" value="SIGMA54_INTERACT_2"/>
    <property type="match status" value="1"/>
</dbReference>
<dbReference type="InterPro" id="IPR002078">
    <property type="entry name" value="Sigma_54_int"/>
</dbReference>
<evidence type="ECO:0000259" key="10">
    <source>
        <dbReference type="PROSITE" id="PS50110"/>
    </source>
</evidence>
<dbReference type="KEGG" id="ggr:HKW67_08545"/>
<dbReference type="GO" id="GO:0000160">
    <property type="term" value="P:phosphorelay signal transduction system"/>
    <property type="evidence" value="ECO:0007669"/>
    <property type="project" value="UniProtKB-KW"/>
</dbReference>
<evidence type="ECO:0000313" key="11">
    <source>
        <dbReference type="EMBL" id="QJR35551.1"/>
    </source>
</evidence>
<dbReference type="InterPro" id="IPR009057">
    <property type="entry name" value="Homeodomain-like_sf"/>
</dbReference>
<dbReference type="PROSITE" id="PS50045">
    <property type="entry name" value="SIGMA54_INTERACT_4"/>
    <property type="match status" value="1"/>
</dbReference>
<dbReference type="SUPFAM" id="SSF52540">
    <property type="entry name" value="P-loop containing nucleoside triphosphate hydrolases"/>
    <property type="match status" value="1"/>
</dbReference>
<dbReference type="Pfam" id="PF02954">
    <property type="entry name" value="HTH_8"/>
    <property type="match status" value="1"/>
</dbReference>
<dbReference type="SMART" id="SM00382">
    <property type="entry name" value="AAA"/>
    <property type="match status" value="1"/>
</dbReference>
<evidence type="ECO:0000256" key="6">
    <source>
        <dbReference type="ARBA" id="ARBA00023125"/>
    </source>
</evidence>
<dbReference type="Gene3D" id="3.40.50.2300">
    <property type="match status" value="1"/>
</dbReference>
<dbReference type="AlphaFoldDB" id="A0A6M4ITH2"/>
<keyword evidence="7" id="KW-0804">Transcription</keyword>
<keyword evidence="1 8" id="KW-0597">Phosphoprotein</keyword>
<reference evidence="11 12" key="1">
    <citation type="submission" date="2020-05" db="EMBL/GenBank/DDBJ databases">
        <title>Complete genome sequence of Gemmatimonas greenlandica TET16.</title>
        <authorList>
            <person name="Zeng Y."/>
        </authorList>
    </citation>
    <scope>NUCLEOTIDE SEQUENCE [LARGE SCALE GENOMIC DNA]</scope>
    <source>
        <strain evidence="11 12">TET16</strain>
    </source>
</reference>
<dbReference type="GO" id="GO:0043565">
    <property type="term" value="F:sequence-specific DNA binding"/>
    <property type="evidence" value="ECO:0007669"/>
    <property type="project" value="InterPro"/>
</dbReference>
<dbReference type="PROSITE" id="PS00688">
    <property type="entry name" value="SIGMA54_INTERACT_3"/>
    <property type="match status" value="1"/>
</dbReference>
<organism evidence="11 12">
    <name type="scientific">Gemmatimonas groenlandica</name>
    <dbReference type="NCBI Taxonomy" id="2732249"/>
    <lineage>
        <taxon>Bacteria</taxon>
        <taxon>Pseudomonadati</taxon>
        <taxon>Gemmatimonadota</taxon>
        <taxon>Gemmatimonadia</taxon>
        <taxon>Gemmatimonadales</taxon>
        <taxon>Gemmatimonadaceae</taxon>
        <taxon>Gemmatimonas</taxon>
    </lineage>
</organism>
<keyword evidence="5" id="KW-0805">Transcription regulation</keyword>
<dbReference type="Gene3D" id="1.10.10.60">
    <property type="entry name" value="Homeodomain-like"/>
    <property type="match status" value="1"/>
</dbReference>
<evidence type="ECO:0000313" key="12">
    <source>
        <dbReference type="Proteomes" id="UP000500938"/>
    </source>
</evidence>
<keyword evidence="2" id="KW-0547">Nucleotide-binding</keyword>
<dbReference type="Gene3D" id="1.10.8.60">
    <property type="match status" value="1"/>
</dbReference>
<dbReference type="SUPFAM" id="SSF52172">
    <property type="entry name" value="CheY-like"/>
    <property type="match status" value="1"/>
</dbReference>
<feature type="domain" description="Response regulatory" evidence="10">
    <location>
        <begin position="5"/>
        <end position="119"/>
    </location>
</feature>
<dbReference type="SUPFAM" id="SSF46689">
    <property type="entry name" value="Homeodomain-like"/>
    <property type="match status" value="1"/>
</dbReference>
<dbReference type="Pfam" id="PF00158">
    <property type="entry name" value="Sigma54_activat"/>
    <property type="match status" value="1"/>
</dbReference>
<dbReference type="InterPro" id="IPR002197">
    <property type="entry name" value="HTH_Fis"/>
</dbReference>
<protein>
    <submittedName>
        <fullName evidence="11">Sigma-54-dependent Fis family transcriptional regulator</fullName>
    </submittedName>
</protein>
<dbReference type="EMBL" id="CP053085">
    <property type="protein sequence ID" value="QJR35551.1"/>
    <property type="molecule type" value="Genomic_DNA"/>
</dbReference>
<accession>A0A6M4ITH2</accession>
<dbReference type="PROSITE" id="PS50110">
    <property type="entry name" value="RESPONSE_REGULATORY"/>
    <property type="match status" value="1"/>
</dbReference>
<dbReference type="InterPro" id="IPR011006">
    <property type="entry name" value="CheY-like_superfamily"/>
</dbReference>
<dbReference type="GO" id="GO:0005524">
    <property type="term" value="F:ATP binding"/>
    <property type="evidence" value="ECO:0007669"/>
    <property type="project" value="UniProtKB-KW"/>
</dbReference>
<dbReference type="InterPro" id="IPR003593">
    <property type="entry name" value="AAA+_ATPase"/>
</dbReference>
<dbReference type="GO" id="GO:0006355">
    <property type="term" value="P:regulation of DNA-templated transcription"/>
    <property type="evidence" value="ECO:0007669"/>
    <property type="project" value="InterPro"/>
</dbReference>
<keyword evidence="3" id="KW-0067">ATP-binding</keyword>
<dbReference type="RefSeq" id="WP_171224983.1">
    <property type="nucleotide sequence ID" value="NZ_CP053085.1"/>
</dbReference>
<proteinExistence type="predicted"/>
<evidence type="ECO:0000256" key="7">
    <source>
        <dbReference type="ARBA" id="ARBA00023163"/>
    </source>
</evidence>
<dbReference type="FunFam" id="3.40.50.300:FF:000006">
    <property type="entry name" value="DNA-binding transcriptional regulator NtrC"/>
    <property type="match status" value="1"/>
</dbReference>
<dbReference type="InterPro" id="IPR025943">
    <property type="entry name" value="Sigma_54_int_dom_ATP-bd_2"/>
</dbReference>
<evidence type="ECO:0000256" key="5">
    <source>
        <dbReference type="ARBA" id="ARBA00023015"/>
    </source>
</evidence>
<evidence type="ECO:0000256" key="4">
    <source>
        <dbReference type="ARBA" id="ARBA00023012"/>
    </source>
</evidence>
<dbReference type="CDD" id="cd00009">
    <property type="entry name" value="AAA"/>
    <property type="match status" value="1"/>
</dbReference>
<dbReference type="InterPro" id="IPR025944">
    <property type="entry name" value="Sigma_54_int_dom_CS"/>
</dbReference>
<dbReference type="Pfam" id="PF00072">
    <property type="entry name" value="Response_reg"/>
    <property type="match status" value="1"/>
</dbReference>
<keyword evidence="6" id="KW-0238">DNA-binding</keyword>
<name>A0A6M4ITH2_9BACT</name>
<keyword evidence="4" id="KW-0902">Two-component regulatory system</keyword>
<dbReference type="InterPro" id="IPR058031">
    <property type="entry name" value="AAA_lid_NorR"/>
</dbReference>
<dbReference type="Gene3D" id="3.40.50.300">
    <property type="entry name" value="P-loop containing nucleotide triphosphate hydrolases"/>
    <property type="match status" value="1"/>
</dbReference>
<dbReference type="Pfam" id="PF25601">
    <property type="entry name" value="AAA_lid_14"/>
    <property type="match status" value="1"/>
</dbReference>
<evidence type="ECO:0000256" key="1">
    <source>
        <dbReference type="ARBA" id="ARBA00022553"/>
    </source>
</evidence>
<evidence type="ECO:0000256" key="2">
    <source>
        <dbReference type="ARBA" id="ARBA00022741"/>
    </source>
</evidence>
<dbReference type="FunFam" id="3.40.50.2300:FF:000018">
    <property type="entry name" value="DNA-binding transcriptional regulator NtrC"/>
    <property type="match status" value="1"/>
</dbReference>
<dbReference type="InterPro" id="IPR001789">
    <property type="entry name" value="Sig_transdc_resp-reg_receiver"/>
</dbReference>
<feature type="domain" description="Sigma-54 factor interaction" evidence="9">
    <location>
        <begin position="141"/>
        <end position="370"/>
    </location>
</feature>
<dbReference type="SMART" id="SM00448">
    <property type="entry name" value="REC"/>
    <property type="match status" value="1"/>
</dbReference>
<dbReference type="Proteomes" id="UP000500938">
    <property type="component" value="Chromosome"/>
</dbReference>
<evidence type="ECO:0000256" key="3">
    <source>
        <dbReference type="ARBA" id="ARBA00022840"/>
    </source>
</evidence>
<evidence type="ECO:0000256" key="8">
    <source>
        <dbReference type="PROSITE-ProRule" id="PRU00169"/>
    </source>
</evidence>
<evidence type="ECO:0000259" key="9">
    <source>
        <dbReference type="PROSITE" id="PS50045"/>
    </source>
</evidence>
<dbReference type="InterPro" id="IPR027417">
    <property type="entry name" value="P-loop_NTPase"/>
</dbReference>
<sequence length="458" mass="50769">MSARRILVVDDEPGIRQALGQLLEYEGYEVKTATGGAEGITIYDSFRPQLVFLDVKMAGLDGLEVLKRLRQADPNATVVMISGHATIQTAVEATQLGAYDILEKPLDTDRVLVLLRNAFETRLLTEENERLRETIESRYEIVGRTYGIRALLERIDKVAGTPARVLITGENGTGKELVARAIHRGSLRAKKPFVEVNCAAIPSELIESELFGHMKGSFTGAIADRAGKFEQADGGTLFLDEIGDMSLSAQAKVLRVLQDGFVTRIGGSKPIQVDVRVLAATNKLLEDEIANGRFREDLFYRLNVVPITVPPLRERREDIEQLVVYFLQQFAARDGLPARGITDEALVRLSELDWPGNVRELRNTVERLVILASAATITATDVERLVGKRSAEPAGLGNLVDCTTFEEFKVAAERAFLLAKLRAFDWNVSETARALDMPRSNLYKKIERYALTRESTPA</sequence>
<gene>
    <name evidence="11" type="ORF">HKW67_08545</name>
</gene>
<feature type="modified residue" description="4-aspartylphosphate" evidence="8">
    <location>
        <position position="54"/>
    </location>
</feature>
<dbReference type="PANTHER" id="PTHR32071">
    <property type="entry name" value="TRANSCRIPTIONAL REGULATORY PROTEIN"/>
    <property type="match status" value="1"/>
</dbReference>
<dbReference type="PANTHER" id="PTHR32071:SF17">
    <property type="entry name" value="TRANSCRIPTIONAL REGULATOR (NTRC FAMILY)"/>
    <property type="match status" value="1"/>
</dbReference>
<keyword evidence="12" id="KW-1185">Reference proteome</keyword>